<evidence type="ECO:0000256" key="16">
    <source>
        <dbReference type="ARBA" id="ARBA00023303"/>
    </source>
</evidence>
<comment type="subunit">
    <text evidence="18">Homotetramer. Interacts with CABP1. Interacts with BOK; regulates ITPR2 expression. Interacts with BCL2L10. Interacts with TRPC4. Interacts with CHGA and CHGB.</text>
</comment>
<dbReference type="GeneTree" id="ENSGT00940000167397"/>
<protein>
    <recommendedName>
        <fullName evidence="19">Inositol 1,4,5-trisphosphate receptor</fullName>
    </recommendedName>
</protein>
<comment type="subcellular location">
    <subcellularLocation>
        <location evidence="2">Cytoplasmic vesicle</location>
        <location evidence="2">Secretory vesicle membrane</location>
        <topology evidence="2">Multi-pass membrane protein</topology>
    </subcellularLocation>
    <subcellularLocation>
        <location evidence="1 19">Endoplasmic reticulum membrane</location>
        <topology evidence="1 19">Multi-pass membrane protein</topology>
    </subcellularLocation>
</comment>
<dbReference type="InterPro" id="IPR036300">
    <property type="entry name" value="MIR_dom_sf"/>
</dbReference>
<keyword evidence="10 19" id="KW-0106">Calcium</keyword>
<keyword evidence="6 19" id="KW-0107">Calcium channel</keyword>
<dbReference type="SMART" id="SM00472">
    <property type="entry name" value="MIR"/>
    <property type="match status" value="4"/>
</dbReference>
<evidence type="ECO:0000256" key="8">
    <source>
        <dbReference type="ARBA" id="ARBA00022737"/>
    </source>
</evidence>
<dbReference type="Pfam" id="PF02815">
    <property type="entry name" value="MIR"/>
    <property type="match status" value="1"/>
</dbReference>
<sequence length="2657" mass="302433">QAVMASSFLHIGDVISLFAEGSGPNSVCGFISTLGLVDDRCVVQPDAGNLQNPPKKFRDCLFKICPMNRYNAQKQFWKTLKSGATRIADAVIMKRLQESAGVEKDQNERENQKLLGQVVKYGSVVQLLHLKSNKYLTVNKRLPALLEKNAMRVSLDPDGNEGSWFYIQLFYKLRSTGDNVVIGDKVVIMPVNAGQPLHASKCELADNPGCKEVNSVSCNTSWKIVLFMTWEDDRKDVLKGGDVVRMFHAEQEKFLTCDEYRRSLHVFLRTTGRMSATSATSSKALWEIEVVQKDPCQGGAGHWNNLFRFKHLASGNYLAAKSENGGSSEKESSRSRNRAPPVGMSFCLVATAESSSVSSIFELDPTSFTKSDALVPSNSYVRLKHLCTDTWVHSTMIPIDKEEDRPVMLKIGTCKYKEDKEAFAIVNVNVEEVRDLDFANDSSKVLADCAKDMETKQITVNERRFVIKLLEDLIFFVARQPRGAMDALDVMVVDPDRERQKLLREQNILKQVFKILQAPFKDSGDGALLHLDELRDKKNVHYQHMLKLCYRLLRHSTQDYRKNQEYIAKSFGLMQQQIGHDILAEDTITALLHNNRKLLEQHITGTEIETFVALVRKNREPRFLDYLADLCVTNKQAIPKTQELICRNILALKNKDILIETNAAIILQCFITMSALDIWLTCLFINGEEVALLSYGDGKAVEKSIRHLAQSNILDDKTVLTYYRHQLDLFSKMCLDRQYLAINPISEELTIPIILKCMADTQLPYDLRASFVQLMLHMHVDKEPQEQVIPVQYARLWSGIPNQININDYDNDVGRHGFEKFVPTMQFVEEYLNSFVNNAWIFKNKKENKLTFEVVNLARHLIYFGFYSFADLLSLNRTLLQILDCVNGVPTNLFNGRIADTGSGVDAVSRGVGNIGLLVSTMTLGGTLPPQSGGNETTPQNPSSPSIHMNSHDEYVLETKLKIIEILHFILDVRLDYRISLLSIFKREFDENNGRQRELPSSADSSTQSEGSLISAKSEGIFDGSLESSDLDLDEDGGRMFLRVLLNLVMHDYPPLVSGALQLLFRHFSQRQEVLGAFKNVQLLVTKDEHENYTEIKRNLDQLRLLVEKSELWVWKGKSQNTTSNPREMSTGNESVDYAPVLDANRPSIKSSSLKNYNTIKEILRKLAGLCTDASSEKPCKEQQRLLRNMGAHGVVLDLLQISYERGTDEEMQRVMTQAHRFLQLFCKGNPQNQALLHKNLNLFMTPGLLEAETMQAIFQDNVALCKEVTHGVIQHFVHCIESHGRRTEYLRFLQAIIKSEGKVHIRRCQDMVMAELVNTQAGEEVLLFYNDRASFTTFIKLMEDYARDCALQHERWLVIFAHTATEGKNVYTEIKCHSLLPLDDIVQVVTHESCIPEVKNAYVNFLNHCYVDTEVEMKEIYSSNHIWRLFDDFMEDMERVRSKEADDHIRKLQHYLATTVMDIITMFFSSPFSDATTVIQTRQTTYNQLLRSIAMLNQSSHLLPQFKPKLEDTMKKMGEVAKDRKIAIPGALDTEVNGALNRPTVLEVIKKFRSLRTSGSWREGEPTLGQSYRDIIECLQDSVAVLDAQLRPLVQAELSVLVDILHRPELLFPVDTDARKQCEGGGFISKLIKHTEKLLEDREDKLCVKVLQTLREMMTVHISFNKGEALRQILLSRYYGSNYHHLRDLAQRDNSSTRGSSTSIFRKTELTLEEVQCHLKKEGATDLVINLIIGNYSEKIFHESVLLGIALLEGGNNDNQTSFYNQLLQDQGSEKFFEVFHEKIEAAQLELKNSSTVNASECELLTRAADPGTSSWSREDPTSNNLKQLVEELADAAGQTKKAIENVQRPHVASKSSSEPHSTGESDRHDEEKTLSPVISIMKPILRFLQLLCENHNAHLQNYLRTQNNKNSYNLVCDTLKFLDCICGSTTGGLGLLGLYINEHNVELINQTLESLTEYCQGPCHDNQNAIASHESNGIDIIIALILNDIIPLGKQRMDLVMQLKNNASKLLLAIMESRHDSENAERILRNINHTQLVSVIEQAYTKEEELEGVVGDSQLDMTGDGSPRAVGHNIYILAHQLARHNTSLAQSLKPDNSLTGTEALHYYKKHTAQIEIVRSDRTMEQIVFPVPHVCSYLTKETMDRVWNTTDRDEQGSKVGSFFKQTEDMYREMVWQKKLREYTSLYWFSRHISLWSTISTNFIIIINILVALFYPFKTLDYKAQLILWPSMLVSLAAITNPLAVRCFTLCIMVKTIFWIGVQNALLILGVLNLLNRFIYLLSFLGNKGMKDQGVMKVLMETQFIIHVGHIFFCFIGLFWDELFYSILFFDLIYGEETLLNVIRSVTRNVRSLLLTAMLALILVYLFSIVGYLFLKQDFKVSVSPRSPSVSSRCAISWTRNCATRKFPNIWTNPVNESQSNHSERRISTEELEGYLCDGGDSVEENHCESLLMCIITTLNEGLRNGGGIGDILRKPSQSGILFMGRVVYDLLFFFILIIIVLNLIFGVIIDTFADLRSEKQQKDDVLRNTCFICGLERKSFDNKTVSFETHVKEEHNMWHYLYFVVLVKVKDPTEFTGPESYVYNQVKERLLEWFPRMQAMSLAADDDAVENNDVRGLLVQLEANSNLVKSLSAQLQDLQDQVTEQRRKQQRLNIIN</sequence>
<dbReference type="InterPro" id="IPR000493">
    <property type="entry name" value="InsP3_rcpt"/>
</dbReference>
<evidence type="ECO:0000256" key="11">
    <source>
        <dbReference type="ARBA" id="ARBA00022989"/>
    </source>
</evidence>
<keyword evidence="15 19" id="KW-1071">Ligand-gated ion channel</keyword>
<keyword evidence="16 19" id="KW-0407">Ion channel</keyword>
<proteinExistence type="inferred from homology"/>
<keyword evidence="9 19" id="KW-0256">Endoplasmic reticulum</keyword>
<dbReference type="FunFam" id="1.25.10.30:FF:000001">
    <property type="entry name" value="Inositol 1,4,5-trisphosphate receptor, type 2"/>
    <property type="match status" value="1"/>
</dbReference>
<feature type="transmembrane region" description="Helical" evidence="19">
    <location>
        <begin position="2487"/>
        <end position="2510"/>
    </location>
</feature>
<evidence type="ECO:0000256" key="9">
    <source>
        <dbReference type="ARBA" id="ARBA00022824"/>
    </source>
</evidence>
<keyword evidence="24" id="KW-1185">Reference proteome</keyword>
<feature type="region of interest" description="Disordered" evidence="21">
    <location>
        <begin position="928"/>
        <end position="949"/>
    </location>
</feature>
<evidence type="ECO:0000256" key="17">
    <source>
        <dbReference type="ARBA" id="ARBA00059076"/>
    </source>
</evidence>
<dbReference type="Pfam" id="PF08709">
    <property type="entry name" value="Ins145_P3_rec"/>
    <property type="match status" value="1"/>
</dbReference>
<dbReference type="GO" id="GO:0005789">
    <property type="term" value="C:endoplasmic reticulum membrane"/>
    <property type="evidence" value="ECO:0007669"/>
    <property type="project" value="UniProtKB-SubCell"/>
</dbReference>
<dbReference type="CDD" id="cd23277">
    <property type="entry name" value="beta-trefoil_MIR_ITPR"/>
    <property type="match status" value="1"/>
</dbReference>
<dbReference type="InterPro" id="IPR013662">
    <property type="entry name" value="RIH_assoc-dom"/>
</dbReference>
<keyword evidence="4 19" id="KW-0813">Transport</keyword>
<dbReference type="Pfam" id="PF08454">
    <property type="entry name" value="RIH_assoc"/>
    <property type="match status" value="1"/>
</dbReference>
<dbReference type="Gene3D" id="1.10.287.70">
    <property type="match status" value="1"/>
</dbReference>
<evidence type="ECO:0000256" key="2">
    <source>
        <dbReference type="ARBA" id="ARBA00004638"/>
    </source>
</evidence>
<evidence type="ECO:0000313" key="24">
    <source>
        <dbReference type="Proteomes" id="UP000007875"/>
    </source>
</evidence>
<comment type="domain">
    <text evidence="19">The receptor contains a calcium channel in its C-terminal extremity. Its large N-terminal cytoplasmic region has the ligand-binding site in the N-terminus and modulatory sites in the middle portion immediately upstream of the channel region.</text>
</comment>
<keyword evidence="13 19" id="KW-0472">Membrane</keyword>
<comment type="similarity">
    <text evidence="3 19">Belongs to the InsP3 receptor family.</text>
</comment>
<evidence type="ECO:0000313" key="23">
    <source>
        <dbReference type="Ensembl" id="ENSCSAVP00000010509.1"/>
    </source>
</evidence>
<keyword evidence="20" id="KW-0175">Coiled coil</keyword>
<feature type="transmembrane region" description="Helical" evidence="19">
    <location>
        <begin position="2193"/>
        <end position="2215"/>
    </location>
</feature>
<evidence type="ECO:0000256" key="1">
    <source>
        <dbReference type="ARBA" id="ARBA00004477"/>
    </source>
</evidence>
<keyword evidence="7 19" id="KW-0812">Transmembrane</keyword>
<evidence type="ECO:0000259" key="22">
    <source>
        <dbReference type="PROSITE" id="PS50919"/>
    </source>
</evidence>
<evidence type="ECO:0000256" key="3">
    <source>
        <dbReference type="ARBA" id="ARBA00009453"/>
    </source>
</evidence>
<dbReference type="PANTHER" id="PTHR45816">
    <property type="entry name" value="MIR DOMAIN-CONTAINING PROTEIN"/>
    <property type="match status" value="1"/>
</dbReference>
<feature type="transmembrane region" description="Helical" evidence="19">
    <location>
        <begin position="2298"/>
        <end position="2320"/>
    </location>
</feature>
<dbReference type="PRINTS" id="PR00779">
    <property type="entry name" value="INSP3RECEPTR"/>
</dbReference>
<dbReference type="InterPro" id="IPR016024">
    <property type="entry name" value="ARM-type_fold"/>
</dbReference>
<evidence type="ECO:0000256" key="5">
    <source>
        <dbReference type="ARBA" id="ARBA00022568"/>
    </source>
</evidence>
<evidence type="ECO:0000256" key="18">
    <source>
        <dbReference type="ARBA" id="ARBA00061937"/>
    </source>
</evidence>
<dbReference type="Gene3D" id="1.25.10.30">
    <property type="entry name" value="IP3 receptor type 1 binding core, RIH domain"/>
    <property type="match status" value="1"/>
</dbReference>
<accession>H2YYU8</accession>
<feature type="compositionally biased region" description="Basic and acidic residues" evidence="21">
    <location>
        <begin position="1863"/>
        <end position="1875"/>
    </location>
</feature>
<dbReference type="InterPro" id="IPR014821">
    <property type="entry name" value="Ins145_P3_rcpt"/>
</dbReference>
<dbReference type="InterPro" id="IPR016093">
    <property type="entry name" value="MIR_motif"/>
</dbReference>
<evidence type="ECO:0000256" key="13">
    <source>
        <dbReference type="ARBA" id="ARBA00023136"/>
    </source>
</evidence>
<dbReference type="InterPro" id="IPR000699">
    <property type="entry name" value="RIH_dom"/>
</dbReference>
<dbReference type="InterPro" id="IPR015925">
    <property type="entry name" value="Ryanodine_IP3_receptor"/>
</dbReference>
<name>H2YYU8_CIOSA</name>
<feature type="transmembrane region" description="Helical" evidence="19">
    <location>
        <begin position="2353"/>
        <end position="2375"/>
    </location>
</feature>
<dbReference type="SUPFAM" id="SSF48371">
    <property type="entry name" value="ARM repeat"/>
    <property type="match status" value="1"/>
</dbReference>
<reference evidence="24" key="1">
    <citation type="submission" date="2003-08" db="EMBL/GenBank/DDBJ databases">
        <authorList>
            <person name="Birren B."/>
            <person name="Nusbaum C."/>
            <person name="Abebe A."/>
            <person name="Abouelleil A."/>
            <person name="Adekoya E."/>
            <person name="Ait-zahra M."/>
            <person name="Allen N."/>
            <person name="Allen T."/>
            <person name="An P."/>
            <person name="Anderson M."/>
            <person name="Anderson S."/>
            <person name="Arachchi H."/>
            <person name="Armbruster J."/>
            <person name="Bachantsang P."/>
            <person name="Baldwin J."/>
            <person name="Barry A."/>
            <person name="Bayul T."/>
            <person name="Blitshsteyn B."/>
            <person name="Bloom T."/>
            <person name="Blye J."/>
            <person name="Boguslavskiy L."/>
            <person name="Borowsky M."/>
            <person name="Boukhgalter B."/>
            <person name="Brunache A."/>
            <person name="Butler J."/>
            <person name="Calixte N."/>
            <person name="Calvo S."/>
            <person name="Camarata J."/>
            <person name="Campo K."/>
            <person name="Chang J."/>
            <person name="Cheshatsang Y."/>
            <person name="Citroen M."/>
            <person name="Collymore A."/>
            <person name="Considine T."/>
            <person name="Cook A."/>
            <person name="Cooke P."/>
            <person name="Corum B."/>
            <person name="Cuomo C."/>
            <person name="David R."/>
            <person name="Dawoe T."/>
            <person name="Degray S."/>
            <person name="Dodge S."/>
            <person name="Dooley K."/>
            <person name="Dorje P."/>
            <person name="Dorjee K."/>
            <person name="Dorris L."/>
            <person name="Duffey N."/>
            <person name="Dupes A."/>
            <person name="Elkins T."/>
            <person name="Engels R."/>
            <person name="Erickson J."/>
            <person name="Farina A."/>
            <person name="Faro S."/>
            <person name="Ferreira P."/>
            <person name="Fischer H."/>
            <person name="Fitzgerald M."/>
            <person name="Foley K."/>
            <person name="Gage D."/>
            <person name="Galagan J."/>
            <person name="Gearin G."/>
            <person name="Gnerre S."/>
            <person name="Gnirke A."/>
            <person name="Goyette A."/>
            <person name="Graham J."/>
            <person name="Grandbois E."/>
            <person name="Gyaltsen K."/>
            <person name="Hafez N."/>
            <person name="Hagopian D."/>
            <person name="Hagos B."/>
            <person name="Hall J."/>
            <person name="Hatcher B."/>
            <person name="Heller A."/>
            <person name="Higgins H."/>
            <person name="Honan T."/>
            <person name="Horn A."/>
            <person name="Houde N."/>
            <person name="Hughes L."/>
            <person name="Hulme W."/>
            <person name="Husby E."/>
            <person name="Iliev I."/>
            <person name="Jaffe D."/>
            <person name="Jones C."/>
            <person name="Kamal M."/>
            <person name="Kamat A."/>
            <person name="Kamvysselis M."/>
            <person name="Karlsson E."/>
            <person name="Kells C."/>
            <person name="Kieu A."/>
            <person name="Kisner P."/>
            <person name="Kodira C."/>
            <person name="Kulbokas E."/>
            <person name="Labutti K."/>
            <person name="Lama D."/>
            <person name="Landers T."/>
            <person name="Leger J."/>
            <person name="Levine S."/>
            <person name="Lewis D."/>
            <person name="Lewis T."/>
            <person name="Lindblad-toh K."/>
            <person name="Liu X."/>
            <person name="Lokyitsang T."/>
            <person name="Lokyitsang Y."/>
            <person name="Lucien O."/>
            <person name="Lui A."/>
            <person name="Ma L.J."/>
            <person name="Mabbitt R."/>
            <person name="Macdonald J."/>
            <person name="Maclean C."/>
            <person name="Major J."/>
            <person name="Manning J."/>
            <person name="Marabella R."/>
            <person name="Maru K."/>
            <person name="Matthews C."/>
            <person name="Mauceli E."/>
            <person name="Mccarthy M."/>
            <person name="Mcdonough S."/>
            <person name="Mcghee T."/>
            <person name="Meldrim J."/>
            <person name="Meneus L."/>
            <person name="Mesirov J."/>
            <person name="Mihalev A."/>
            <person name="Mihova T."/>
            <person name="Mikkelsen T."/>
            <person name="Mlenga V."/>
            <person name="Moru K."/>
            <person name="Mozes J."/>
            <person name="Mulrain L."/>
            <person name="Munson G."/>
            <person name="Naylor J."/>
            <person name="Newes C."/>
            <person name="Nguyen C."/>
            <person name="Nguyen N."/>
            <person name="Nguyen T."/>
            <person name="Nicol R."/>
            <person name="Nielsen C."/>
            <person name="Nizzari M."/>
            <person name="Norbu C."/>
            <person name="Norbu N."/>
            <person name="O'donnell P."/>
            <person name="Okoawo O."/>
            <person name="O'leary S."/>
            <person name="Omotosho B."/>
            <person name="O'neill K."/>
            <person name="Osman S."/>
            <person name="Parker S."/>
            <person name="Perrin D."/>
            <person name="Phunkhang P."/>
            <person name="Piqani B."/>
            <person name="Purcell S."/>
            <person name="Rachupka T."/>
            <person name="Ramasamy U."/>
            <person name="Rameau R."/>
            <person name="Ray V."/>
            <person name="Raymond C."/>
            <person name="Retta R."/>
            <person name="Richardson S."/>
            <person name="Rise C."/>
            <person name="Rodriguez J."/>
            <person name="Rogers J."/>
            <person name="Rogov P."/>
            <person name="Rutman M."/>
            <person name="Schupbach R."/>
            <person name="Seaman C."/>
            <person name="Settipalli S."/>
            <person name="Sharpe T."/>
            <person name="Sheridan J."/>
            <person name="Sherpa N."/>
            <person name="Shi J."/>
            <person name="Smirnov S."/>
            <person name="Smith C."/>
            <person name="Sougnez C."/>
            <person name="Spencer B."/>
            <person name="Stalker J."/>
            <person name="Stange-thomann N."/>
            <person name="Stavropoulos S."/>
            <person name="Stetson K."/>
            <person name="Stone C."/>
            <person name="Stone S."/>
            <person name="Stubbs M."/>
            <person name="Talamas J."/>
            <person name="Tchuinga P."/>
            <person name="Tenzing P."/>
            <person name="Tesfaye S."/>
            <person name="Theodore J."/>
            <person name="Thoulutsang Y."/>
            <person name="Topham K."/>
            <person name="Towey S."/>
            <person name="Tsamla T."/>
            <person name="Tsomo N."/>
            <person name="Vallee D."/>
            <person name="Vassiliev H."/>
            <person name="Venkataraman V."/>
            <person name="Vinson J."/>
            <person name="Vo A."/>
            <person name="Wade C."/>
            <person name="Wang S."/>
            <person name="Wangchuk T."/>
            <person name="Wangdi T."/>
            <person name="Whittaker C."/>
            <person name="Wilkinson J."/>
            <person name="Wu Y."/>
            <person name="Wyman D."/>
            <person name="Yadav S."/>
            <person name="Yang S."/>
            <person name="Yang X."/>
            <person name="Yeager S."/>
            <person name="Yee E."/>
            <person name="Young G."/>
            <person name="Zainoun J."/>
            <person name="Zembeck L."/>
            <person name="Zimmer A."/>
            <person name="Zody M."/>
            <person name="Lander E."/>
        </authorList>
    </citation>
    <scope>NUCLEOTIDE SEQUENCE [LARGE SCALE GENOMIC DNA]</scope>
</reference>
<dbReference type="FunFam" id="2.80.10.50:FF:000002">
    <property type="entry name" value="Inositol 1,4,5-trisphosphate receptor type 2"/>
    <property type="match status" value="1"/>
</dbReference>
<keyword evidence="14 19" id="KW-0675">Receptor</keyword>
<keyword evidence="12 19" id="KW-0406">Ion transport</keyword>
<feature type="region of interest" description="Disordered" evidence="21">
    <location>
        <begin position="1845"/>
        <end position="1875"/>
    </location>
</feature>
<dbReference type="Gene3D" id="2.80.10.50">
    <property type="match status" value="2"/>
</dbReference>
<dbReference type="InterPro" id="IPR035910">
    <property type="entry name" value="RyR/IP3R_RIH_dom_sf"/>
</dbReference>
<dbReference type="Proteomes" id="UP000007875">
    <property type="component" value="Unassembled WGS sequence"/>
</dbReference>
<dbReference type="SUPFAM" id="SSF82109">
    <property type="entry name" value="MIR domain"/>
    <property type="match status" value="2"/>
</dbReference>
<feature type="transmembrane region" description="Helical" evidence="19">
    <location>
        <begin position="2266"/>
        <end position="2286"/>
    </location>
</feature>
<keyword evidence="5 19" id="KW-0109">Calcium transport</keyword>
<dbReference type="InterPro" id="IPR005821">
    <property type="entry name" value="Ion_trans_dom"/>
</dbReference>
<evidence type="ECO:0000256" key="19">
    <source>
        <dbReference type="RuleBase" id="RU368044"/>
    </source>
</evidence>
<reference evidence="23" key="3">
    <citation type="submission" date="2025-09" db="UniProtKB">
        <authorList>
            <consortium name="Ensembl"/>
        </authorList>
    </citation>
    <scope>IDENTIFICATION</scope>
</reference>
<dbReference type="GO" id="GO:0005220">
    <property type="term" value="F:inositol 1,4,5-trisphosphate-gated calcium channel activity"/>
    <property type="evidence" value="ECO:0007669"/>
    <property type="project" value="UniProtKB-UniRule"/>
</dbReference>
<dbReference type="Pfam" id="PF01365">
    <property type="entry name" value="RYDR_ITPR"/>
    <property type="match status" value="2"/>
</dbReference>
<dbReference type="FunFam" id="2.80.10.50:FF:000005">
    <property type="entry name" value="Inositol 1,4,5-trisphosphate receptor type 2"/>
    <property type="match status" value="1"/>
</dbReference>
<comment type="function">
    <text evidence="17">Inositol 1,4,5-trisphosphate-gated calcium channel that upon inositol 1,4,5-trisphosphate binding transports calcium from the endoplasmic reticulum lumen to cytoplasm. Exists in two states; a long-lived closed state where the channel is essentially 'parked' with only very rare visits to an open state and that ligands facilitate the transition from the 'parked' state into a 'drive' mode represented by periods of bursting activity.</text>
</comment>
<feature type="coiled-coil region" evidence="20">
    <location>
        <begin position="2622"/>
        <end position="2656"/>
    </location>
</feature>
<keyword evidence="8" id="KW-0677">Repeat</keyword>
<dbReference type="PROSITE" id="PS50919">
    <property type="entry name" value="MIR"/>
    <property type="match status" value="2"/>
</dbReference>
<evidence type="ECO:0000256" key="12">
    <source>
        <dbReference type="ARBA" id="ARBA00023065"/>
    </source>
</evidence>
<evidence type="ECO:0000256" key="7">
    <source>
        <dbReference type="ARBA" id="ARBA00022692"/>
    </source>
</evidence>
<dbReference type="GO" id="GO:0070679">
    <property type="term" value="F:inositol 1,4,5 trisphosphate binding"/>
    <property type="evidence" value="ECO:0007669"/>
    <property type="project" value="UniProtKB-UniRule"/>
</dbReference>
<dbReference type="PANTHER" id="PTHR45816:SF4">
    <property type="entry name" value="RYR_IP3R HOMOLOGY ASSOCIATED DOMAIN-CONTAINING PROTEIN"/>
    <property type="match status" value="1"/>
</dbReference>
<evidence type="ECO:0000256" key="6">
    <source>
        <dbReference type="ARBA" id="ARBA00022673"/>
    </source>
</evidence>
<evidence type="ECO:0000256" key="21">
    <source>
        <dbReference type="SAM" id="MobiDB-lite"/>
    </source>
</evidence>
<dbReference type="GO" id="GO:0051209">
    <property type="term" value="P:release of sequestered calcium ion into cytosol"/>
    <property type="evidence" value="ECO:0007669"/>
    <property type="project" value="UniProtKB-UniRule"/>
</dbReference>
<feature type="domain" description="MIR" evidence="22">
    <location>
        <begin position="235"/>
        <end position="291"/>
    </location>
</feature>
<comment type="function">
    <text evidence="19">Receptor for inositol 1,4,5-trisphosphate, a second messenger that mediates the release of intracellular calcium.</text>
</comment>
<keyword evidence="11 19" id="KW-1133">Transmembrane helix</keyword>
<evidence type="ECO:0000256" key="14">
    <source>
        <dbReference type="ARBA" id="ARBA00023170"/>
    </source>
</evidence>
<dbReference type="GO" id="GO:0030658">
    <property type="term" value="C:transport vesicle membrane"/>
    <property type="evidence" value="ECO:0007669"/>
    <property type="project" value="UniProtKB-SubCell"/>
</dbReference>
<evidence type="ECO:0000256" key="20">
    <source>
        <dbReference type="SAM" id="Coils"/>
    </source>
</evidence>
<dbReference type="SUPFAM" id="SSF100909">
    <property type="entry name" value="IP3 receptor type 1 binding core, domain 2"/>
    <property type="match status" value="2"/>
</dbReference>
<organism evidence="23 24">
    <name type="scientific">Ciona savignyi</name>
    <name type="common">Pacific transparent sea squirt</name>
    <dbReference type="NCBI Taxonomy" id="51511"/>
    <lineage>
        <taxon>Eukaryota</taxon>
        <taxon>Metazoa</taxon>
        <taxon>Chordata</taxon>
        <taxon>Tunicata</taxon>
        <taxon>Ascidiacea</taxon>
        <taxon>Phlebobranchia</taxon>
        <taxon>Cionidae</taxon>
        <taxon>Ciona</taxon>
    </lineage>
</organism>
<dbReference type="Ensembl" id="ENSCSAVT00000010636.1">
    <property type="protein sequence ID" value="ENSCSAVP00000010509.1"/>
    <property type="gene ID" value="ENSCSAVG00000006185.1"/>
</dbReference>
<evidence type="ECO:0000256" key="15">
    <source>
        <dbReference type="ARBA" id="ARBA00023286"/>
    </source>
</evidence>
<reference evidence="23" key="2">
    <citation type="submission" date="2025-08" db="UniProtKB">
        <authorList>
            <consortium name="Ensembl"/>
        </authorList>
    </citation>
    <scope>IDENTIFICATION</scope>
</reference>
<evidence type="ECO:0000256" key="4">
    <source>
        <dbReference type="ARBA" id="ARBA00022448"/>
    </source>
</evidence>
<feature type="transmembrane region" description="Helical" evidence="19">
    <location>
        <begin position="2227"/>
        <end position="2260"/>
    </location>
</feature>
<dbReference type="Pfam" id="PF00520">
    <property type="entry name" value="Ion_trans"/>
    <property type="match status" value="1"/>
</dbReference>
<evidence type="ECO:0000256" key="10">
    <source>
        <dbReference type="ARBA" id="ARBA00022837"/>
    </source>
</evidence>
<feature type="domain" description="MIR" evidence="22">
    <location>
        <begin position="116"/>
        <end position="170"/>
    </location>
</feature>